<feature type="compositionally biased region" description="Polar residues" evidence="1">
    <location>
        <begin position="70"/>
        <end position="79"/>
    </location>
</feature>
<dbReference type="PANTHER" id="PTHR12573:SF4">
    <property type="entry name" value="AT09986P-RELATED"/>
    <property type="match status" value="1"/>
</dbReference>
<reference evidence="2 3" key="1">
    <citation type="journal article" date="2008" name="Nature">
        <title>The genome of the choanoflagellate Monosiga brevicollis and the origin of metazoans.</title>
        <authorList>
            <consortium name="JGI Sequencing"/>
            <person name="King N."/>
            <person name="Westbrook M.J."/>
            <person name="Young S.L."/>
            <person name="Kuo A."/>
            <person name="Abedin M."/>
            <person name="Chapman J."/>
            <person name="Fairclough S."/>
            <person name="Hellsten U."/>
            <person name="Isogai Y."/>
            <person name="Letunic I."/>
            <person name="Marr M."/>
            <person name="Pincus D."/>
            <person name="Putnam N."/>
            <person name="Rokas A."/>
            <person name="Wright K.J."/>
            <person name="Zuzow R."/>
            <person name="Dirks W."/>
            <person name="Good M."/>
            <person name="Goodstein D."/>
            <person name="Lemons D."/>
            <person name="Li W."/>
            <person name="Lyons J.B."/>
            <person name="Morris A."/>
            <person name="Nichols S."/>
            <person name="Richter D.J."/>
            <person name="Salamov A."/>
            <person name="Bork P."/>
            <person name="Lim W.A."/>
            <person name="Manning G."/>
            <person name="Miller W.T."/>
            <person name="McGinnis W."/>
            <person name="Shapiro H."/>
            <person name="Tjian R."/>
            <person name="Grigoriev I.V."/>
            <person name="Rokhsar D."/>
        </authorList>
    </citation>
    <scope>NUCLEOTIDE SEQUENCE [LARGE SCALE GENOMIC DNA]</scope>
    <source>
        <strain evidence="3">MX1 / ATCC 50154</strain>
    </source>
</reference>
<protein>
    <recommendedName>
        <fullName evidence="4">SAM domain-containing protein</fullName>
    </recommendedName>
</protein>
<feature type="compositionally biased region" description="Polar residues" evidence="1">
    <location>
        <begin position="103"/>
        <end position="122"/>
    </location>
</feature>
<dbReference type="KEGG" id="mbr:MONBRDRAFT_12710"/>
<feature type="compositionally biased region" description="Polar residues" evidence="1">
    <location>
        <begin position="363"/>
        <end position="376"/>
    </location>
</feature>
<feature type="region of interest" description="Disordered" evidence="1">
    <location>
        <begin position="363"/>
        <end position="386"/>
    </location>
</feature>
<dbReference type="RefSeq" id="XP_001750598.1">
    <property type="nucleotide sequence ID" value="XM_001750546.1"/>
</dbReference>
<dbReference type="Gene3D" id="1.10.150.50">
    <property type="entry name" value="Transcription Factor, Ets-1"/>
    <property type="match status" value="1"/>
</dbReference>
<evidence type="ECO:0000313" key="3">
    <source>
        <dbReference type="Proteomes" id="UP000001357"/>
    </source>
</evidence>
<accession>A9VD35</accession>
<feature type="compositionally biased region" description="Pro residues" evidence="1">
    <location>
        <begin position="54"/>
        <end position="64"/>
    </location>
</feature>
<feature type="compositionally biased region" description="Polar residues" evidence="1">
    <location>
        <begin position="10"/>
        <end position="22"/>
    </location>
</feature>
<keyword evidence="3" id="KW-1185">Reference proteome</keyword>
<proteinExistence type="predicted"/>
<feature type="compositionally biased region" description="Acidic residues" evidence="1">
    <location>
        <begin position="248"/>
        <end position="257"/>
    </location>
</feature>
<evidence type="ECO:0000313" key="2">
    <source>
        <dbReference type="EMBL" id="EDQ84571.1"/>
    </source>
</evidence>
<dbReference type="PANTHER" id="PTHR12573">
    <property type="entry name" value="AT09986P-RELATED"/>
    <property type="match status" value="1"/>
</dbReference>
<dbReference type="SUPFAM" id="SSF47769">
    <property type="entry name" value="SAM/Pointed domain"/>
    <property type="match status" value="1"/>
</dbReference>
<dbReference type="AlphaFoldDB" id="A9VD35"/>
<dbReference type="EMBL" id="CH991584">
    <property type="protein sequence ID" value="EDQ84571.1"/>
    <property type="molecule type" value="Genomic_DNA"/>
</dbReference>
<feature type="compositionally biased region" description="Low complexity" evidence="1">
    <location>
        <begin position="216"/>
        <end position="242"/>
    </location>
</feature>
<sequence length="521" mass="55346">MAKADASFSEDMTVQEFLQGTTKRSRLGSIGRMFRRRSNSQSKIPMAAEVAMAGPPPAAVPAGPPAAVSTPKNQSNRSSIDGRGLPPLPGTAADDALDDAISGLQQTGGYINGLDASQSSGMPSDVYEDPDQAVSSDAYEDPSKAASPLQEDTYDDADSVAIASPSRPSVPKPYAASEPVGAASDEQVYEDPDSHKPGPTADASAHDYENYNGANSGLPEALASAPSLPARHPNASAAAAAAVLEQPNYEDVDDQHDYEDPQPLPSEETSSSQPPRVPMKRPESVLVEPDQAPLPADPNTWNNGEVLRWLRENDLKDFKDAIYSNGFDGKKLLTLNGDAFKAGGFPADRCLVLDQALNNLRRQAAPTNTLPKGSTLSPPPTDETIAPPRRAMAKADYVADPSLKVTQLSFKTSEIVCSSLVVSPHGPCARPTADFLAHTHTVAHALSPVFGAWARVAFLCECGCRCKSSMIHTIGGRLRIARARLAASRPTTLNSLMATILTTKREFCVSLARVCWQHNPV</sequence>
<dbReference type="GeneID" id="5895877"/>
<evidence type="ECO:0008006" key="4">
    <source>
        <dbReference type="Google" id="ProtNLM"/>
    </source>
</evidence>
<organism evidence="2 3">
    <name type="scientific">Monosiga brevicollis</name>
    <name type="common">Choanoflagellate</name>
    <dbReference type="NCBI Taxonomy" id="81824"/>
    <lineage>
        <taxon>Eukaryota</taxon>
        <taxon>Choanoflagellata</taxon>
        <taxon>Craspedida</taxon>
        <taxon>Salpingoecidae</taxon>
        <taxon>Monosiga</taxon>
    </lineage>
</organism>
<gene>
    <name evidence="2" type="ORF">MONBRDRAFT_12710</name>
</gene>
<evidence type="ECO:0000256" key="1">
    <source>
        <dbReference type="SAM" id="MobiDB-lite"/>
    </source>
</evidence>
<dbReference type="InterPro" id="IPR013761">
    <property type="entry name" value="SAM/pointed_sf"/>
</dbReference>
<dbReference type="Proteomes" id="UP000001357">
    <property type="component" value="Unassembled WGS sequence"/>
</dbReference>
<name>A9VD35_MONBE</name>
<dbReference type="InParanoid" id="A9VD35"/>
<feature type="region of interest" description="Disordered" evidence="1">
    <location>
        <begin position="1"/>
        <end position="283"/>
    </location>
</feature>